<gene>
    <name evidence="2" type="ORF">JNB71_11850</name>
</gene>
<reference evidence="2 3" key="1">
    <citation type="journal article" date="2021" name="MBio">
        <title>Poor Competitiveness of Bradyrhizobium in Pigeon Pea Root Colonization in Indian Soils.</title>
        <authorList>
            <person name="Chalasani D."/>
            <person name="Basu A."/>
            <person name="Pullabhotla S.V.S.R.N."/>
            <person name="Jorrin B."/>
            <person name="Neal A.L."/>
            <person name="Poole P.S."/>
            <person name="Podile A.R."/>
            <person name="Tkacz A."/>
        </authorList>
    </citation>
    <scope>NUCLEOTIDE SEQUENCE [LARGE SCALE GENOMIC DNA]</scope>
    <source>
        <strain evidence="2 3">HU44</strain>
    </source>
</reference>
<dbReference type="CDD" id="cd00090">
    <property type="entry name" value="HTH_ARSR"/>
    <property type="match status" value="1"/>
</dbReference>
<dbReference type="RefSeq" id="WP_220371970.1">
    <property type="nucleotide sequence ID" value="NZ_JAEUAO010000002.1"/>
</dbReference>
<keyword evidence="3" id="KW-1185">Reference proteome</keyword>
<evidence type="ECO:0000313" key="3">
    <source>
        <dbReference type="Proteomes" id="UP000757604"/>
    </source>
</evidence>
<dbReference type="SMART" id="SM00418">
    <property type="entry name" value="HTH_ARSR"/>
    <property type="match status" value="1"/>
</dbReference>
<dbReference type="InterPro" id="IPR001845">
    <property type="entry name" value="HTH_ArsR_DNA-bd_dom"/>
</dbReference>
<dbReference type="SUPFAM" id="SSF46785">
    <property type="entry name" value="Winged helix' DNA-binding domain"/>
    <property type="match status" value="1"/>
</dbReference>
<name>A0ABS7H9S3_9HYPH</name>
<comment type="caution">
    <text evidence="2">The sequence shown here is derived from an EMBL/GenBank/DDBJ whole genome shotgun (WGS) entry which is preliminary data.</text>
</comment>
<evidence type="ECO:0000259" key="1">
    <source>
        <dbReference type="PROSITE" id="PS50987"/>
    </source>
</evidence>
<evidence type="ECO:0000313" key="2">
    <source>
        <dbReference type="EMBL" id="MBW9064014.1"/>
    </source>
</evidence>
<protein>
    <submittedName>
        <fullName evidence="2">Helix-turn-helix transcriptional regulator</fullName>
    </submittedName>
</protein>
<accession>A0ABS7H9S3</accession>
<dbReference type="Pfam" id="PF12840">
    <property type="entry name" value="HTH_20"/>
    <property type="match status" value="1"/>
</dbReference>
<dbReference type="Gene3D" id="1.10.10.10">
    <property type="entry name" value="Winged helix-like DNA-binding domain superfamily/Winged helix DNA-binding domain"/>
    <property type="match status" value="1"/>
</dbReference>
<dbReference type="EMBL" id="JAEUAO010000002">
    <property type="protein sequence ID" value="MBW9064014.1"/>
    <property type="molecule type" value="Genomic_DNA"/>
</dbReference>
<dbReference type="PRINTS" id="PR00778">
    <property type="entry name" value="HTHARSR"/>
</dbReference>
<dbReference type="InterPro" id="IPR036390">
    <property type="entry name" value="WH_DNA-bd_sf"/>
</dbReference>
<dbReference type="Proteomes" id="UP000757604">
    <property type="component" value="Unassembled WGS sequence"/>
</dbReference>
<organism evidence="2 3">
    <name type="scientific">Rhizobium herbae</name>
    <dbReference type="NCBI Taxonomy" id="508661"/>
    <lineage>
        <taxon>Bacteria</taxon>
        <taxon>Pseudomonadati</taxon>
        <taxon>Pseudomonadota</taxon>
        <taxon>Alphaproteobacteria</taxon>
        <taxon>Hyphomicrobiales</taxon>
        <taxon>Rhizobiaceae</taxon>
        <taxon>Rhizobium/Agrobacterium group</taxon>
        <taxon>Rhizobium</taxon>
    </lineage>
</organism>
<dbReference type="InterPro" id="IPR011991">
    <property type="entry name" value="ArsR-like_HTH"/>
</dbReference>
<dbReference type="PROSITE" id="PS50987">
    <property type="entry name" value="HTH_ARSR_2"/>
    <property type="match status" value="1"/>
</dbReference>
<feature type="domain" description="HTH arsR-type" evidence="1">
    <location>
        <begin position="6"/>
        <end position="102"/>
    </location>
</feature>
<proteinExistence type="predicted"/>
<dbReference type="InterPro" id="IPR036388">
    <property type="entry name" value="WH-like_DNA-bd_sf"/>
</dbReference>
<sequence>MSQFFHPSRDHITLTGVMTALGDPTRLAIVKTLYCSADGRNCGEAAAPFPDMARSTLSGHFRVLRESGVILTTKKGVENINVVRLDDLEARFPGLLEKIMSY</sequence>